<dbReference type="GO" id="GO:0016020">
    <property type="term" value="C:membrane"/>
    <property type="evidence" value="ECO:0007669"/>
    <property type="project" value="UniProtKB-SubCell"/>
</dbReference>
<comment type="catalytic activity">
    <reaction evidence="9 10">
        <text>L-cysteinyl-[protein] + hexadecanoyl-CoA = S-hexadecanoyl-L-cysteinyl-[protein] + CoA</text>
        <dbReference type="Rhea" id="RHEA:36683"/>
        <dbReference type="Rhea" id="RHEA-COMP:10131"/>
        <dbReference type="Rhea" id="RHEA-COMP:11032"/>
        <dbReference type="ChEBI" id="CHEBI:29950"/>
        <dbReference type="ChEBI" id="CHEBI:57287"/>
        <dbReference type="ChEBI" id="CHEBI:57379"/>
        <dbReference type="ChEBI" id="CHEBI:74151"/>
        <dbReference type="EC" id="2.3.1.225"/>
    </reaction>
</comment>
<dbReference type="PROSITE" id="PS50216">
    <property type="entry name" value="DHHC"/>
    <property type="match status" value="1"/>
</dbReference>
<accession>A0A5D3B3N4</accession>
<reference evidence="12 13" key="1">
    <citation type="submission" date="2017-05" db="EMBL/GenBank/DDBJ databases">
        <title>The Genome Sequence of Tsuchiyaea wingfieldii DSM 27421.</title>
        <authorList>
            <person name="Cuomo C."/>
            <person name="Passer A."/>
            <person name="Billmyre B."/>
            <person name="Heitman J."/>
        </authorList>
    </citation>
    <scope>NUCLEOTIDE SEQUENCE [LARGE SCALE GENOMIC DNA]</scope>
    <source>
        <strain evidence="12 13">DSM 27421</strain>
    </source>
</reference>
<sequence length="403" mass="45512">MLKTLVWLSQQLLPPAFLSYFYFSWKICTFEVGPWFLAEDKPLLGAAYTILPSILIAPITTFYLRLYFLNPSRPPFDCPAVIINKKTPFACLSADEASEIRSKEGWEDEEVERSREEPMVERCYKGKCRGAWKPARARHCSQCGVCRMGFDHHCPFFANCLTAPYVPAFLALLLYTPPTTILLSLPLYPLLLRRASAAYHFACVSDSIKGWWDWPWSWIVAGGPVGRWVGGVVLGWMQLDQMSVGGPGIERLGVGVMVVVGIVLALITSGLAYSTLQTIKKGDLTIDTERRKSYHIARRAASGHYTLFPSEPLPQHIADDLKRFGGPAFYIPNTESEGEGHIVQPKLEMELYDFGETRNWELVMGSKGWGWLLPWRALGKSMPDGQVMQWPIEEEARRKLGQM</sequence>
<keyword evidence="5 10" id="KW-0472">Membrane</keyword>
<dbReference type="AlphaFoldDB" id="A0A5D3B3N4"/>
<keyword evidence="8 10" id="KW-0012">Acyltransferase</keyword>
<evidence type="ECO:0000256" key="6">
    <source>
        <dbReference type="ARBA" id="ARBA00023139"/>
    </source>
</evidence>
<proteinExistence type="inferred from homology"/>
<evidence type="ECO:0000256" key="2">
    <source>
        <dbReference type="ARBA" id="ARBA00022679"/>
    </source>
</evidence>
<dbReference type="InterPro" id="IPR001594">
    <property type="entry name" value="Palmitoyltrfase_DHHC"/>
</dbReference>
<evidence type="ECO:0000256" key="3">
    <source>
        <dbReference type="ARBA" id="ARBA00022692"/>
    </source>
</evidence>
<dbReference type="InterPro" id="IPR039859">
    <property type="entry name" value="PFA4/ZDH16/20/ERF2-like"/>
</dbReference>
<feature type="transmembrane region" description="Helical" evidence="10">
    <location>
        <begin position="12"/>
        <end position="37"/>
    </location>
</feature>
<organism evidence="12 13">
    <name type="scientific">Cryptococcus floricola</name>
    <dbReference type="NCBI Taxonomy" id="2591691"/>
    <lineage>
        <taxon>Eukaryota</taxon>
        <taxon>Fungi</taxon>
        <taxon>Dikarya</taxon>
        <taxon>Basidiomycota</taxon>
        <taxon>Agaricomycotina</taxon>
        <taxon>Tremellomycetes</taxon>
        <taxon>Tremellales</taxon>
        <taxon>Cryptococcaceae</taxon>
        <taxon>Cryptococcus</taxon>
    </lineage>
</organism>
<evidence type="ECO:0000256" key="7">
    <source>
        <dbReference type="ARBA" id="ARBA00023288"/>
    </source>
</evidence>
<feature type="transmembrane region" description="Helical" evidence="10">
    <location>
        <begin position="251"/>
        <end position="273"/>
    </location>
</feature>
<evidence type="ECO:0000313" key="13">
    <source>
        <dbReference type="Proteomes" id="UP000322245"/>
    </source>
</evidence>
<evidence type="ECO:0000256" key="8">
    <source>
        <dbReference type="ARBA" id="ARBA00023315"/>
    </source>
</evidence>
<evidence type="ECO:0000256" key="5">
    <source>
        <dbReference type="ARBA" id="ARBA00023136"/>
    </source>
</evidence>
<keyword evidence="3 10" id="KW-0812">Transmembrane</keyword>
<keyword evidence="7" id="KW-0449">Lipoprotein</keyword>
<feature type="domain" description="Palmitoyltransferase DHHC" evidence="11">
    <location>
        <begin position="124"/>
        <end position="185"/>
    </location>
</feature>
<evidence type="ECO:0000256" key="10">
    <source>
        <dbReference type="RuleBase" id="RU079119"/>
    </source>
</evidence>
<protein>
    <recommendedName>
        <fullName evidence="10">Palmitoyltransferase</fullName>
        <ecNumber evidence="10">2.3.1.225</ecNumber>
    </recommendedName>
</protein>
<feature type="transmembrane region" description="Helical" evidence="10">
    <location>
        <begin position="216"/>
        <end position="239"/>
    </location>
</feature>
<evidence type="ECO:0000256" key="4">
    <source>
        <dbReference type="ARBA" id="ARBA00022989"/>
    </source>
</evidence>
<keyword evidence="6" id="KW-0564">Palmitate</keyword>
<evidence type="ECO:0000256" key="1">
    <source>
        <dbReference type="ARBA" id="ARBA00004141"/>
    </source>
</evidence>
<keyword evidence="4 10" id="KW-1133">Transmembrane helix</keyword>
<keyword evidence="2 10" id="KW-0808">Transferase</keyword>
<dbReference type="PANTHER" id="PTHR12246">
    <property type="entry name" value="PALMITOYLTRANSFERASE ZDHHC16"/>
    <property type="match status" value="1"/>
</dbReference>
<comment type="caution">
    <text evidence="12">The sequence shown here is derived from an EMBL/GenBank/DDBJ whole genome shotgun (WGS) entry which is preliminary data.</text>
</comment>
<comment type="subcellular location">
    <subcellularLocation>
        <location evidence="1">Membrane</location>
        <topology evidence="1">Multi-pass membrane protein</topology>
    </subcellularLocation>
</comment>
<dbReference type="Proteomes" id="UP000322245">
    <property type="component" value="Unassembled WGS sequence"/>
</dbReference>
<dbReference type="EMBL" id="NIDF01000016">
    <property type="protein sequence ID" value="TYJ57131.1"/>
    <property type="molecule type" value="Genomic_DNA"/>
</dbReference>
<dbReference type="Pfam" id="PF01529">
    <property type="entry name" value="DHHC"/>
    <property type="match status" value="1"/>
</dbReference>
<feature type="transmembrane region" description="Helical" evidence="10">
    <location>
        <begin position="43"/>
        <end position="64"/>
    </location>
</feature>
<evidence type="ECO:0000259" key="11">
    <source>
        <dbReference type="Pfam" id="PF01529"/>
    </source>
</evidence>
<evidence type="ECO:0000256" key="9">
    <source>
        <dbReference type="ARBA" id="ARBA00048048"/>
    </source>
</evidence>
<name>A0A5D3B3N4_9TREE</name>
<keyword evidence="13" id="KW-1185">Reference proteome</keyword>
<gene>
    <name evidence="12" type="ORF">B9479_002232</name>
</gene>
<comment type="domain">
    <text evidence="10">The DHHC domain is required for palmitoyltransferase activity.</text>
</comment>
<comment type="similarity">
    <text evidence="10">Belongs to the DHHC palmitoyltransferase family.</text>
</comment>
<dbReference type="EC" id="2.3.1.225" evidence="10"/>
<dbReference type="GO" id="GO:0019706">
    <property type="term" value="F:protein-cysteine S-palmitoyltransferase activity"/>
    <property type="evidence" value="ECO:0007669"/>
    <property type="project" value="UniProtKB-EC"/>
</dbReference>
<evidence type="ECO:0000313" key="12">
    <source>
        <dbReference type="EMBL" id="TYJ57131.1"/>
    </source>
</evidence>